<evidence type="ECO:0000313" key="7">
    <source>
        <dbReference type="EMBL" id="MEQ2372336.1"/>
    </source>
</evidence>
<sequence length="507" mass="57347">MKFKRGFYNIVFGFSTQIIILALGIIVPRLILVGYGSETNGLLNTVTQIYSYVALLEAGIGTATIQALYGPITKNDKNKISGILVATRMYYRKITFFYGVCVIVLSIIAPFVISSSLDRKIISLVVLFNGLAGVISFYYVATFKQLLIAEGKNYITSNITFIVQVCSYIAKITLANLQVNVVYLQLSYLLINVMQVIIYKVYFDRNYKWIDYSAKPNNHALKQKNAFLVHEVTLTVFNSTDTIVLSTMCGLTTASIYAVYNLVFSGLQTLISTLFNSIKFSLGQTYHEDRKKYISLNDAFDSFYLVFVFSLISVCYILILPFISLYTKGVSDANYIDDKLPMLFCMIQLLSASRAVSSNLINVAQHAKQTMWRSILEAAINIVVSVILVGKVGIYGVLLGTIVALLYRTNDMVIYANTKILNRLPIRTYLTLAVNFAMFFFIMIFNNLIEIKIQNYIVFVGYGVILTIIMFLIYMTVNVVTNSSCRYYTMVLINRISGRNERRRHKS</sequence>
<feature type="transmembrane region" description="Helical" evidence="6">
    <location>
        <begin position="378"/>
        <end position="406"/>
    </location>
</feature>
<keyword evidence="2" id="KW-1003">Cell membrane</keyword>
<feature type="transmembrane region" description="Helical" evidence="6">
    <location>
        <begin position="303"/>
        <end position="327"/>
    </location>
</feature>
<evidence type="ECO:0000256" key="3">
    <source>
        <dbReference type="ARBA" id="ARBA00022692"/>
    </source>
</evidence>
<evidence type="ECO:0000313" key="8">
    <source>
        <dbReference type="Proteomes" id="UP001473063"/>
    </source>
</evidence>
<feature type="transmembrane region" description="Helical" evidence="6">
    <location>
        <begin position="339"/>
        <end position="357"/>
    </location>
</feature>
<comment type="caution">
    <text evidence="7">The sequence shown here is derived from an EMBL/GenBank/DDBJ whole genome shotgun (WGS) entry which is preliminary data.</text>
</comment>
<feature type="transmembrane region" description="Helical" evidence="6">
    <location>
        <begin position="7"/>
        <end position="29"/>
    </location>
</feature>
<feature type="transmembrane region" description="Helical" evidence="6">
    <location>
        <begin position="426"/>
        <end position="449"/>
    </location>
</feature>
<gene>
    <name evidence="7" type="ORF">WMO28_15650</name>
</gene>
<dbReference type="EMBL" id="JBBMEJ010000028">
    <property type="protein sequence ID" value="MEQ2372336.1"/>
    <property type="molecule type" value="Genomic_DNA"/>
</dbReference>
<keyword evidence="4 6" id="KW-1133">Transmembrane helix</keyword>
<feature type="transmembrane region" description="Helical" evidence="6">
    <location>
        <begin position="49"/>
        <end position="69"/>
    </location>
</feature>
<keyword evidence="3 6" id="KW-0812">Transmembrane</keyword>
<evidence type="ECO:0000256" key="4">
    <source>
        <dbReference type="ARBA" id="ARBA00022989"/>
    </source>
</evidence>
<keyword evidence="8" id="KW-1185">Reference proteome</keyword>
<name>A0ABV1BKV5_9FIRM</name>
<feature type="transmembrane region" description="Helical" evidence="6">
    <location>
        <begin position="96"/>
        <end position="115"/>
    </location>
</feature>
<dbReference type="PANTHER" id="PTHR30250:SF26">
    <property type="entry name" value="PSMA PROTEIN"/>
    <property type="match status" value="1"/>
</dbReference>
<feature type="transmembrane region" description="Helical" evidence="6">
    <location>
        <begin position="121"/>
        <end position="141"/>
    </location>
</feature>
<comment type="subcellular location">
    <subcellularLocation>
        <location evidence="1">Cell membrane</location>
        <topology evidence="1">Multi-pass membrane protein</topology>
    </subcellularLocation>
</comment>
<evidence type="ECO:0008006" key="9">
    <source>
        <dbReference type="Google" id="ProtNLM"/>
    </source>
</evidence>
<reference evidence="7 8" key="1">
    <citation type="submission" date="2024-03" db="EMBL/GenBank/DDBJ databases">
        <title>Human intestinal bacterial collection.</title>
        <authorList>
            <person name="Pauvert C."/>
            <person name="Hitch T.C.A."/>
            <person name="Clavel T."/>
        </authorList>
    </citation>
    <scope>NUCLEOTIDE SEQUENCE [LARGE SCALE GENOMIC DNA]</scope>
    <source>
        <strain evidence="7 8">CLA-JM-H16</strain>
    </source>
</reference>
<protein>
    <recommendedName>
        <fullName evidence="9">Sugar isomerase</fullName>
    </recommendedName>
</protein>
<dbReference type="PANTHER" id="PTHR30250">
    <property type="entry name" value="PST FAMILY PREDICTED COLANIC ACID TRANSPORTER"/>
    <property type="match status" value="1"/>
</dbReference>
<dbReference type="InterPro" id="IPR050833">
    <property type="entry name" value="Poly_Biosynth_Transport"/>
</dbReference>
<dbReference type="RefSeq" id="WP_349057585.1">
    <property type="nucleotide sequence ID" value="NZ_JBBMEJ010000028.1"/>
</dbReference>
<evidence type="ECO:0000256" key="1">
    <source>
        <dbReference type="ARBA" id="ARBA00004651"/>
    </source>
</evidence>
<organism evidence="7 8">
    <name type="scientific">Blautia aquisgranensis</name>
    <dbReference type="NCBI Taxonomy" id="3133153"/>
    <lineage>
        <taxon>Bacteria</taxon>
        <taxon>Bacillati</taxon>
        <taxon>Bacillota</taxon>
        <taxon>Clostridia</taxon>
        <taxon>Lachnospirales</taxon>
        <taxon>Lachnospiraceae</taxon>
        <taxon>Blautia</taxon>
    </lineage>
</organism>
<dbReference type="Proteomes" id="UP001473063">
    <property type="component" value="Unassembled WGS sequence"/>
</dbReference>
<accession>A0ABV1BKV5</accession>
<feature type="transmembrane region" description="Helical" evidence="6">
    <location>
        <begin position="456"/>
        <end position="477"/>
    </location>
</feature>
<keyword evidence="5 6" id="KW-0472">Membrane</keyword>
<feature type="transmembrane region" description="Helical" evidence="6">
    <location>
        <begin position="182"/>
        <end position="203"/>
    </location>
</feature>
<proteinExistence type="predicted"/>
<evidence type="ECO:0000256" key="5">
    <source>
        <dbReference type="ARBA" id="ARBA00023136"/>
    </source>
</evidence>
<evidence type="ECO:0000256" key="2">
    <source>
        <dbReference type="ARBA" id="ARBA00022475"/>
    </source>
</evidence>
<evidence type="ECO:0000256" key="6">
    <source>
        <dbReference type="SAM" id="Phobius"/>
    </source>
</evidence>